<dbReference type="Proteomes" id="UP001458880">
    <property type="component" value="Unassembled WGS sequence"/>
</dbReference>
<gene>
    <name evidence="1" type="ORF">QE152_g39104</name>
</gene>
<proteinExistence type="predicted"/>
<evidence type="ECO:0000313" key="2">
    <source>
        <dbReference type="Proteomes" id="UP001458880"/>
    </source>
</evidence>
<accession>A0AAW1HVG1</accession>
<organism evidence="1 2">
    <name type="scientific">Popillia japonica</name>
    <name type="common">Japanese beetle</name>
    <dbReference type="NCBI Taxonomy" id="7064"/>
    <lineage>
        <taxon>Eukaryota</taxon>
        <taxon>Metazoa</taxon>
        <taxon>Ecdysozoa</taxon>
        <taxon>Arthropoda</taxon>
        <taxon>Hexapoda</taxon>
        <taxon>Insecta</taxon>
        <taxon>Pterygota</taxon>
        <taxon>Neoptera</taxon>
        <taxon>Endopterygota</taxon>
        <taxon>Coleoptera</taxon>
        <taxon>Polyphaga</taxon>
        <taxon>Scarabaeiformia</taxon>
        <taxon>Scarabaeidae</taxon>
        <taxon>Rutelinae</taxon>
        <taxon>Popillia</taxon>
    </lineage>
</organism>
<evidence type="ECO:0000313" key="1">
    <source>
        <dbReference type="EMBL" id="KAK9680423.1"/>
    </source>
</evidence>
<name>A0AAW1HVG1_POPJA</name>
<dbReference type="AlphaFoldDB" id="A0AAW1HVG1"/>
<protein>
    <submittedName>
        <fullName evidence="1">Uncharacterized protein</fullName>
    </submittedName>
</protein>
<comment type="caution">
    <text evidence="1">The sequence shown here is derived from an EMBL/GenBank/DDBJ whole genome shotgun (WGS) entry which is preliminary data.</text>
</comment>
<reference evidence="1 2" key="1">
    <citation type="journal article" date="2024" name="BMC Genomics">
        <title>De novo assembly and annotation of Popillia japonica's genome with initial clues to its potential as an invasive pest.</title>
        <authorList>
            <person name="Cucini C."/>
            <person name="Boschi S."/>
            <person name="Funari R."/>
            <person name="Cardaioli E."/>
            <person name="Iannotti N."/>
            <person name="Marturano G."/>
            <person name="Paoli F."/>
            <person name="Bruttini M."/>
            <person name="Carapelli A."/>
            <person name="Frati F."/>
            <person name="Nardi F."/>
        </authorList>
    </citation>
    <scope>NUCLEOTIDE SEQUENCE [LARGE SCALE GENOMIC DNA]</scope>
    <source>
        <strain evidence="1">DMR45628</strain>
    </source>
</reference>
<sequence length="165" mass="18203">MPAGKPHSKALVDLKRRKDACHATSLQQSPPDCDQETGLSTVRCPLLDTVREDRDKIDENNIPEGCICYEPGPAHRRCPLQKVEPANEVVNADPFNDSLNELLEAINFNTPQENNLPDPADDIEILPPIPDQVGAANYLLAATRQNIEVHNCGHLDQNCPHCNAK</sequence>
<keyword evidence="2" id="KW-1185">Reference proteome</keyword>
<dbReference type="EMBL" id="JASPKY010000899">
    <property type="protein sequence ID" value="KAK9680423.1"/>
    <property type="molecule type" value="Genomic_DNA"/>
</dbReference>